<feature type="compositionally biased region" description="Basic residues" evidence="1">
    <location>
        <begin position="109"/>
        <end position="123"/>
    </location>
</feature>
<accession>A0AAW0CCU7</accession>
<proteinExistence type="predicted"/>
<feature type="compositionally biased region" description="Polar residues" evidence="1">
    <location>
        <begin position="126"/>
        <end position="136"/>
    </location>
</feature>
<protein>
    <submittedName>
        <fullName evidence="2">Uncharacterized protein</fullName>
    </submittedName>
</protein>
<dbReference type="EMBL" id="JAWWNJ010000018">
    <property type="protein sequence ID" value="KAK7036853.1"/>
    <property type="molecule type" value="Genomic_DNA"/>
</dbReference>
<name>A0AAW0CCU7_9AGAR</name>
<evidence type="ECO:0000256" key="1">
    <source>
        <dbReference type="SAM" id="MobiDB-lite"/>
    </source>
</evidence>
<dbReference type="AlphaFoldDB" id="A0AAW0CCU7"/>
<evidence type="ECO:0000313" key="3">
    <source>
        <dbReference type="Proteomes" id="UP001362999"/>
    </source>
</evidence>
<keyword evidence="3" id="KW-1185">Reference proteome</keyword>
<evidence type="ECO:0000313" key="2">
    <source>
        <dbReference type="EMBL" id="KAK7036853.1"/>
    </source>
</evidence>
<reference evidence="2 3" key="1">
    <citation type="journal article" date="2024" name="J Genomics">
        <title>Draft genome sequencing and assembly of Favolaschia claudopus CIRM-BRFM 2984 isolated from oak limbs.</title>
        <authorList>
            <person name="Navarro D."/>
            <person name="Drula E."/>
            <person name="Chaduli D."/>
            <person name="Cazenave R."/>
            <person name="Ahrendt S."/>
            <person name="Wang J."/>
            <person name="Lipzen A."/>
            <person name="Daum C."/>
            <person name="Barry K."/>
            <person name="Grigoriev I.V."/>
            <person name="Favel A."/>
            <person name="Rosso M.N."/>
            <person name="Martin F."/>
        </authorList>
    </citation>
    <scope>NUCLEOTIDE SEQUENCE [LARGE SCALE GENOMIC DNA]</scope>
    <source>
        <strain evidence="2 3">CIRM-BRFM 2984</strain>
    </source>
</reference>
<organism evidence="2 3">
    <name type="scientific">Favolaschia claudopus</name>
    <dbReference type="NCBI Taxonomy" id="2862362"/>
    <lineage>
        <taxon>Eukaryota</taxon>
        <taxon>Fungi</taxon>
        <taxon>Dikarya</taxon>
        <taxon>Basidiomycota</taxon>
        <taxon>Agaricomycotina</taxon>
        <taxon>Agaricomycetes</taxon>
        <taxon>Agaricomycetidae</taxon>
        <taxon>Agaricales</taxon>
        <taxon>Marasmiineae</taxon>
        <taxon>Mycenaceae</taxon>
        <taxon>Favolaschia</taxon>
    </lineage>
</organism>
<gene>
    <name evidence="2" type="ORF">R3P38DRAFT_2770923</name>
</gene>
<sequence length="160" mass="18419">MFNIDSFDCLREISGLDTGTPGVCTETHRYGRTVWPPWRFTLKIDMGNGGSDHCFDGKRNLFWAVLELQNLEKISRGYEAATKLPVTFCHRVEQEIRFSDHTVPLGVQKGKRTQKGGKRKKKKETSNCQGRQGVTKFNSRYERGGEEDKLCLLNRLLHRK</sequence>
<comment type="caution">
    <text evidence="2">The sequence shown here is derived from an EMBL/GenBank/DDBJ whole genome shotgun (WGS) entry which is preliminary data.</text>
</comment>
<dbReference type="Proteomes" id="UP001362999">
    <property type="component" value="Unassembled WGS sequence"/>
</dbReference>
<feature type="region of interest" description="Disordered" evidence="1">
    <location>
        <begin position="108"/>
        <end position="136"/>
    </location>
</feature>